<dbReference type="Pfam" id="PF22379">
    <property type="entry name" value="OB_MCM10"/>
    <property type="match status" value="1"/>
</dbReference>
<dbReference type="Gene3D" id="2.40.50.140">
    <property type="entry name" value="Nucleic acid-binding proteins"/>
    <property type="match status" value="1"/>
</dbReference>
<name>A0A1J1GUE6_PLAGA</name>
<organism evidence="2 3">
    <name type="scientific">Plasmodium gallinaceum</name>
    <dbReference type="NCBI Taxonomy" id="5849"/>
    <lineage>
        <taxon>Eukaryota</taxon>
        <taxon>Sar</taxon>
        <taxon>Alveolata</taxon>
        <taxon>Apicomplexa</taxon>
        <taxon>Aconoidasida</taxon>
        <taxon>Haemosporida</taxon>
        <taxon>Plasmodiidae</taxon>
        <taxon>Plasmodium</taxon>
        <taxon>Plasmodium (Haemamoeba)</taxon>
    </lineage>
</organism>
<keyword evidence="3" id="KW-1185">Reference proteome</keyword>
<protein>
    <submittedName>
        <fullName evidence="2">Nucleoporin NUP116/NSP116, putative</fullName>
    </submittedName>
</protein>
<dbReference type="EMBL" id="CVMV01000032">
    <property type="protein sequence ID" value="CRG94935.1"/>
    <property type="molecule type" value="Genomic_DNA"/>
</dbReference>
<dbReference type="GeneID" id="39730860"/>
<dbReference type="GO" id="GO:0003697">
    <property type="term" value="F:single-stranded DNA binding"/>
    <property type="evidence" value="ECO:0007669"/>
    <property type="project" value="InterPro"/>
</dbReference>
<reference evidence="2" key="1">
    <citation type="submission" date="2015-04" db="EMBL/GenBank/DDBJ databases">
        <authorList>
            <consortium name="Pathogen Informatics"/>
        </authorList>
    </citation>
    <scope>NUCLEOTIDE SEQUENCE [LARGE SCALE GENOMIC DNA]</scope>
    <source>
        <strain evidence="2">8A</strain>
    </source>
</reference>
<sequence length="466" mass="55481">MENKESIIIDKNKIKANDIHLNIKEWITSIEDCEAFFRNRKIMYFSDYLSKFDDDIKNKIENEEIIIICTVVNIPYKVRKYNEEKYIFWDISDLKETQSRLFLSGEICEENENEKEGVVVALINPLMKEKDPQYYNSRILEIHKKNNLRLIGLIDGLERCKGITKSGSNCKITLYAPLYGYYCKYHIKQNKTHKKRKQINNENDENKNDDKKCIKSIDIDTKDSLNNNDNYKKNSKKKKEEKDIDTEEYFDVESIIGMYSKKVVAKDKKKKIEIINKRIKELDDYAKLNKNENYLDAIKNDTMKQECSTQKSVNDIFSEQCPELIYLINKSNKITEKEENKNEDLKMKEDINTINENIVSYEEKQKRKFENFLSKLIELQKSKDENDMKTLLKGLIYVTNNFNFHLKHIENSNIFDICYKLMDHRNEEIAIAALKFKRKINNLYIDYYKNRLKKHKVETSGDKNNC</sequence>
<accession>A0A1J1GUE6</accession>
<feature type="domain" description="MCM10 OB-fold" evidence="1">
    <location>
        <begin position="32"/>
        <end position="131"/>
    </location>
</feature>
<dbReference type="OMA" id="KDPQYYN"/>
<dbReference type="Proteomes" id="UP000220797">
    <property type="component" value="Unassembled WGS sequence"/>
</dbReference>
<proteinExistence type="predicted"/>
<dbReference type="InterPro" id="IPR040184">
    <property type="entry name" value="Mcm10"/>
</dbReference>
<dbReference type="OrthoDB" id="273123at2759"/>
<comment type="caution">
    <text evidence="2">The sequence shown here is derived from an EMBL/GenBank/DDBJ whole genome shotgun (WGS) entry which is preliminary data.</text>
</comment>
<dbReference type="GO" id="GO:0006270">
    <property type="term" value="P:DNA replication initiation"/>
    <property type="evidence" value="ECO:0007669"/>
    <property type="project" value="InterPro"/>
</dbReference>
<dbReference type="GO" id="GO:0043596">
    <property type="term" value="C:nuclear replication fork"/>
    <property type="evidence" value="ECO:0007669"/>
    <property type="project" value="TreeGrafter"/>
</dbReference>
<dbReference type="RefSeq" id="XP_028527749.1">
    <property type="nucleotide sequence ID" value="XM_028671058.1"/>
</dbReference>
<dbReference type="PANTHER" id="PTHR13454:SF11">
    <property type="entry name" value="PROTEIN MCM10 HOMOLOG"/>
    <property type="match status" value="1"/>
</dbReference>
<dbReference type="InterPro" id="IPR012340">
    <property type="entry name" value="NA-bd_OB-fold"/>
</dbReference>
<dbReference type="GO" id="GO:0003688">
    <property type="term" value="F:DNA replication origin binding"/>
    <property type="evidence" value="ECO:0007669"/>
    <property type="project" value="TreeGrafter"/>
</dbReference>
<dbReference type="VEuPathDB" id="PlasmoDB:PGAL8A_00233300"/>
<evidence type="ECO:0000313" key="2">
    <source>
        <dbReference type="EMBL" id="CRG94935.1"/>
    </source>
</evidence>
<dbReference type="InterPro" id="IPR055065">
    <property type="entry name" value="OB_MCM10"/>
</dbReference>
<gene>
    <name evidence="2" type="primary">NUP116</name>
    <name evidence="2" type="ORF">PGAL8A_00233300</name>
</gene>
<evidence type="ECO:0000259" key="1">
    <source>
        <dbReference type="Pfam" id="PF22379"/>
    </source>
</evidence>
<dbReference type="PANTHER" id="PTHR13454">
    <property type="entry name" value="PROTEIN MCM10 HOMOLOG"/>
    <property type="match status" value="1"/>
</dbReference>
<evidence type="ECO:0000313" key="3">
    <source>
        <dbReference type="Proteomes" id="UP000220797"/>
    </source>
</evidence>
<dbReference type="AlphaFoldDB" id="A0A1J1GUE6"/>